<protein>
    <recommendedName>
        <fullName evidence="3">Rhodopsin domain-containing protein</fullName>
    </recommendedName>
</protein>
<accession>A0AAN7TGJ2</accession>
<evidence type="ECO:0000313" key="5">
    <source>
        <dbReference type="Proteomes" id="UP001310890"/>
    </source>
</evidence>
<dbReference type="PANTHER" id="PTHR39614">
    <property type="entry name" value="INTEGRAL MEMBRANE PROTEIN"/>
    <property type="match status" value="1"/>
</dbReference>
<name>A0AAN7TGJ2_9PEZI</name>
<dbReference type="Proteomes" id="UP001310890">
    <property type="component" value="Unassembled WGS sequence"/>
</dbReference>
<keyword evidence="2" id="KW-1133">Transmembrane helix</keyword>
<reference evidence="4" key="1">
    <citation type="submission" date="2023-08" db="EMBL/GenBank/DDBJ databases">
        <title>Black Yeasts Isolated from many extreme environments.</title>
        <authorList>
            <person name="Coleine C."/>
            <person name="Stajich J.E."/>
            <person name="Selbmann L."/>
        </authorList>
    </citation>
    <scope>NUCLEOTIDE SEQUENCE</scope>
    <source>
        <strain evidence="4">CCFEE 5401</strain>
    </source>
</reference>
<feature type="compositionally biased region" description="Basic residues" evidence="1">
    <location>
        <begin position="345"/>
        <end position="355"/>
    </location>
</feature>
<evidence type="ECO:0000313" key="4">
    <source>
        <dbReference type="EMBL" id="KAK5115889.1"/>
    </source>
</evidence>
<gene>
    <name evidence="4" type="ORF">LTR62_000345</name>
</gene>
<feature type="transmembrane region" description="Helical" evidence="2">
    <location>
        <begin position="185"/>
        <end position="208"/>
    </location>
</feature>
<proteinExistence type="predicted"/>
<evidence type="ECO:0000259" key="3">
    <source>
        <dbReference type="Pfam" id="PF20684"/>
    </source>
</evidence>
<dbReference type="InterPro" id="IPR049326">
    <property type="entry name" value="Rhodopsin_dom_fungi"/>
</dbReference>
<feature type="compositionally biased region" description="Polar residues" evidence="1">
    <location>
        <begin position="297"/>
        <end position="313"/>
    </location>
</feature>
<keyword evidence="2" id="KW-0812">Transmembrane</keyword>
<feature type="domain" description="Rhodopsin" evidence="3">
    <location>
        <begin position="43"/>
        <end position="278"/>
    </location>
</feature>
<organism evidence="4 5">
    <name type="scientific">Meristemomyces frigidus</name>
    <dbReference type="NCBI Taxonomy" id="1508187"/>
    <lineage>
        <taxon>Eukaryota</taxon>
        <taxon>Fungi</taxon>
        <taxon>Dikarya</taxon>
        <taxon>Ascomycota</taxon>
        <taxon>Pezizomycotina</taxon>
        <taxon>Dothideomycetes</taxon>
        <taxon>Dothideomycetidae</taxon>
        <taxon>Mycosphaerellales</taxon>
        <taxon>Teratosphaeriaceae</taxon>
        <taxon>Meristemomyces</taxon>
    </lineage>
</organism>
<evidence type="ECO:0000256" key="1">
    <source>
        <dbReference type="SAM" id="MobiDB-lite"/>
    </source>
</evidence>
<feature type="transmembrane region" description="Helical" evidence="2">
    <location>
        <begin position="104"/>
        <end position="125"/>
    </location>
</feature>
<feature type="transmembrane region" description="Helical" evidence="2">
    <location>
        <begin position="25"/>
        <end position="47"/>
    </location>
</feature>
<feature type="transmembrane region" description="Helical" evidence="2">
    <location>
        <begin position="137"/>
        <end position="159"/>
    </location>
</feature>
<evidence type="ECO:0000256" key="2">
    <source>
        <dbReference type="SAM" id="Phobius"/>
    </source>
</evidence>
<feature type="compositionally biased region" description="Basic residues" evidence="1">
    <location>
        <begin position="317"/>
        <end position="326"/>
    </location>
</feature>
<comment type="caution">
    <text evidence="4">The sequence shown here is derived from an EMBL/GenBank/DDBJ whole genome shotgun (WGS) entry which is preliminary data.</text>
</comment>
<dbReference type="EMBL" id="JAVRRL010000010">
    <property type="protein sequence ID" value="KAK5115889.1"/>
    <property type="molecule type" value="Genomic_DNA"/>
</dbReference>
<dbReference type="AlphaFoldDB" id="A0AAN7TGJ2"/>
<keyword evidence="2" id="KW-0472">Membrane</keyword>
<feature type="region of interest" description="Disordered" evidence="1">
    <location>
        <begin position="297"/>
        <end position="356"/>
    </location>
</feature>
<dbReference type="PANTHER" id="PTHR39614:SF2">
    <property type="entry name" value="INTEGRAL MEMBRANE PROTEIN"/>
    <property type="match status" value="1"/>
</dbReference>
<feature type="transmembrane region" description="Helical" evidence="2">
    <location>
        <begin position="59"/>
        <end position="84"/>
    </location>
</feature>
<sequence>MALAIREQTTLVLSSPTTSPDYSRWLLTATVIFMLWSVLMIAVRTWARWSRSLGSVLHDSLFAGTVVTAIAQDVTVYLAVSNGYGKLPSTDALAYSSKVLKFRYASQLLYVAVLGLSKCSTATFIGSLTRTNGQGKLSYYISAVIATWMVVSVIAFAILGDPLQSQTFQASSDIDGAETAQYHRWLVVEISGAVLEIVLWAYSTSLVWGLSMPLGRRLKVISVFGGRLFLLPLIATRLYLLQSASRTPNLYLADILTQALANYALMAECALCLKPFLQAFHDDFGLSTGVVGPYSSNPSRDPYSQLSNSGTTDSHIRSKTLGRPHVARLASQEEGEWVGEEVGQKRRRGGGRHGAKASPAVMFGDVGAGMGVDAACTAAGRAGAGNDHKDAWDDDVELLQLRNMHAGGGIQRRTTVVVASEAA</sequence>
<dbReference type="Pfam" id="PF20684">
    <property type="entry name" value="Fung_rhodopsin"/>
    <property type="match status" value="1"/>
</dbReference>
<feature type="transmembrane region" description="Helical" evidence="2">
    <location>
        <begin position="220"/>
        <end position="240"/>
    </location>
</feature>